<dbReference type="AlphaFoldDB" id="A0A6A6Z8F1"/>
<evidence type="ECO:0000256" key="1">
    <source>
        <dbReference type="SAM" id="MobiDB-lite"/>
    </source>
</evidence>
<dbReference type="Gene3D" id="3.40.630.30">
    <property type="match status" value="1"/>
</dbReference>
<dbReference type="GeneID" id="54458176"/>
<name>A0A6A6Z8F1_9PEZI</name>
<gene>
    <name evidence="2 4" type="ORF">BDZ99DRAFT_431285</name>
</gene>
<dbReference type="Proteomes" id="UP000504636">
    <property type="component" value="Unplaced"/>
</dbReference>
<evidence type="ECO:0000313" key="3">
    <source>
        <dbReference type="Proteomes" id="UP000504636"/>
    </source>
</evidence>
<reference evidence="4" key="3">
    <citation type="submission" date="2025-04" db="UniProtKB">
        <authorList>
            <consortium name="RefSeq"/>
        </authorList>
    </citation>
    <scope>IDENTIFICATION</scope>
    <source>
        <strain evidence="4">CBS 304.34</strain>
    </source>
</reference>
<dbReference type="EMBL" id="MU003692">
    <property type="protein sequence ID" value="KAF2817296.1"/>
    <property type="molecule type" value="Genomic_DNA"/>
</dbReference>
<protein>
    <recommendedName>
        <fullName evidence="5">N-acetyltransferase domain-containing protein</fullName>
    </recommendedName>
</protein>
<proteinExistence type="predicted"/>
<reference evidence="2 4" key="1">
    <citation type="journal article" date="2020" name="Stud. Mycol.">
        <title>101 Dothideomycetes genomes: a test case for predicting lifestyles and emergence of pathogens.</title>
        <authorList>
            <person name="Haridas S."/>
            <person name="Albert R."/>
            <person name="Binder M."/>
            <person name="Bloem J."/>
            <person name="Labutti K."/>
            <person name="Salamov A."/>
            <person name="Andreopoulos B."/>
            <person name="Baker S."/>
            <person name="Barry K."/>
            <person name="Bills G."/>
            <person name="Bluhm B."/>
            <person name="Cannon C."/>
            <person name="Castanera R."/>
            <person name="Culley D."/>
            <person name="Daum C."/>
            <person name="Ezra D."/>
            <person name="Gonzalez J."/>
            <person name="Henrissat B."/>
            <person name="Kuo A."/>
            <person name="Liang C."/>
            <person name="Lipzen A."/>
            <person name="Lutzoni F."/>
            <person name="Magnuson J."/>
            <person name="Mondo S."/>
            <person name="Nolan M."/>
            <person name="Ohm R."/>
            <person name="Pangilinan J."/>
            <person name="Park H.-J."/>
            <person name="Ramirez L."/>
            <person name="Alfaro M."/>
            <person name="Sun H."/>
            <person name="Tritt A."/>
            <person name="Yoshinaga Y."/>
            <person name="Zwiers L.-H."/>
            <person name="Turgeon B."/>
            <person name="Goodwin S."/>
            <person name="Spatafora J."/>
            <person name="Crous P."/>
            <person name="Grigoriev I."/>
        </authorList>
    </citation>
    <scope>NUCLEOTIDE SEQUENCE</scope>
    <source>
        <strain evidence="2 4">CBS 304.34</strain>
    </source>
</reference>
<dbReference type="SUPFAM" id="SSF55729">
    <property type="entry name" value="Acyl-CoA N-acyltransferases (Nat)"/>
    <property type="match status" value="1"/>
</dbReference>
<accession>A0A6A6Z8F1</accession>
<evidence type="ECO:0000313" key="4">
    <source>
        <dbReference type="RefSeq" id="XP_033584260.1"/>
    </source>
</evidence>
<reference evidence="4" key="2">
    <citation type="submission" date="2020-04" db="EMBL/GenBank/DDBJ databases">
        <authorList>
            <consortium name="NCBI Genome Project"/>
        </authorList>
    </citation>
    <scope>NUCLEOTIDE SEQUENCE</scope>
    <source>
        <strain evidence="4">CBS 304.34</strain>
    </source>
</reference>
<organism evidence="2">
    <name type="scientific">Mytilinidion resinicola</name>
    <dbReference type="NCBI Taxonomy" id="574789"/>
    <lineage>
        <taxon>Eukaryota</taxon>
        <taxon>Fungi</taxon>
        <taxon>Dikarya</taxon>
        <taxon>Ascomycota</taxon>
        <taxon>Pezizomycotina</taxon>
        <taxon>Dothideomycetes</taxon>
        <taxon>Pleosporomycetidae</taxon>
        <taxon>Mytilinidiales</taxon>
        <taxon>Mytilinidiaceae</taxon>
        <taxon>Mytilinidion</taxon>
    </lineage>
</organism>
<dbReference type="OrthoDB" id="544277at2759"/>
<sequence>MVAPSKDQKIKQPSNSPPQSSPLLCECNAYTRSLNATWLSKPPHLLSPSQPAAKVVNVPLPYLPYELTTLLRLPLPKRHRLRRPFAHGPPVITYLLNVLSPFKQDPSRHMLFNAVFTAAALNGASFAEADGWRCVGVLMAPGKSMDNPLTLVQSGLFGVAWNLGVNGVWGRVSPLYVSTSSISPITPITPLLLTPHFSSPSNLKQGLSTHLIHHFQSLAAATHAPIWLKATTASWHALYGKLGFKTVGEIALGQGVAGADGSVSKGGEGVRIWGMVWCPAYDQEELCERDEKVIGQRTMVRSVYYSLVRHR</sequence>
<evidence type="ECO:0000313" key="2">
    <source>
        <dbReference type="EMBL" id="KAF2817296.1"/>
    </source>
</evidence>
<feature type="region of interest" description="Disordered" evidence="1">
    <location>
        <begin position="1"/>
        <end position="22"/>
    </location>
</feature>
<dbReference type="RefSeq" id="XP_033584260.1">
    <property type="nucleotide sequence ID" value="XM_033717283.1"/>
</dbReference>
<dbReference type="InterPro" id="IPR016181">
    <property type="entry name" value="Acyl_CoA_acyltransferase"/>
</dbReference>
<feature type="compositionally biased region" description="Basic and acidic residues" evidence="1">
    <location>
        <begin position="1"/>
        <end position="10"/>
    </location>
</feature>
<keyword evidence="3" id="KW-1185">Reference proteome</keyword>
<evidence type="ECO:0008006" key="5">
    <source>
        <dbReference type="Google" id="ProtNLM"/>
    </source>
</evidence>